<feature type="domain" description="Hypersensitivity response secretion-like HrpJ" evidence="1">
    <location>
        <begin position="88"/>
        <end position="195"/>
    </location>
</feature>
<dbReference type="Gene3D" id="1.10.150.630">
    <property type="match status" value="1"/>
</dbReference>
<dbReference type="NCBIfam" id="TIGR02568">
    <property type="entry name" value="LcrE"/>
    <property type="match status" value="1"/>
</dbReference>
<dbReference type="EMBL" id="VFES01000001">
    <property type="protein sequence ID" value="TWR69793.1"/>
    <property type="molecule type" value="Genomic_DNA"/>
</dbReference>
<dbReference type="InterPro" id="IPR013351">
    <property type="entry name" value="T3SS_TyeA-rel"/>
</dbReference>
<name>A0A5C5PNZ3_9PSED</name>
<comment type="caution">
    <text evidence="2">The sequence shown here is derived from an EMBL/GenBank/DDBJ whole genome shotgun (WGS) entry which is preliminary data.</text>
</comment>
<evidence type="ECO:0000313" key="2">
    <source>
        <dbReference type="EMBL" id="TWR69793.1"/>
    </source>
</evidence>
<dbReference type="GO" id="GO:0009986">
    <property type="term" value="C:cell surface"/>
    <property type="evidence" value="ECO:0007669"/>
    <property type="project" value="InterPro"/>
</dbReference>
<dbReference type="SUPFAM" id="SSF140591">
    <property type="entry name" value="Type III secretion system domain"/>
    <property type="match status" value="1"/>
</dbReference>
<dbReference type="GO" id="GO:0030254">
    <property type="term" value="P:protein secretion by the type III secretion system"/>
    <property type="evidence" value="ECO:0007669"/>
    <property type="project" value="InterPro"/>
</dbReference>
<dbReference type="AlphaFoldDB" id="A0A5C5PNZ3"/>
<evidence type="ECO:0000313" key="3">
    <source>
        <dbReference type="Proteomes" id="UP000317267"/>
    </source>
</evidence>
<protein>
    <submittedName>
        <fullName evidence="2">YopN family type III secretion system gatekeeper subunit</fullName>
    </submittedName>
</protein>
<dbReference type="Pfam" id="PF07201">
    <property type="entry name" value="HrpJ"/>
    <property type="match status" value="1"/>
</dbReference>
<dbReference type="OrthoDB" id="5863785at2"/>
<sequence>MKVDPHNDVQAVRPLDQAVVSHTSAPASAKGVDELADLFSQEVGLNSQELMKRKVEVRVPPTEQFLQLYDQLGYPARATLASVSLRIRMQLLRRPSVEKLLALAGGDPACAYVVLKHVEAQADSEVRQPEAALARDAIARLEVRFKGQIQAGLNIAVALQGAGVDPQERQALRVLYYASVAPRQSLTTMMQALLGVYGSERLHIGLNAMSKALADNLAVLETSMPTPLLRTLLLGLQSCKQLSTVLAGCSEVIKRLGIEHDAVGLLQRVLAYAGSGIETTEALRLGNDLGGGQSQKQLGALQVLYPLFQQLPLAWWSDSQVRRETLSRLVIVVDELDRHLRGPTRFAGEPRTMT</sequence>
<dbReference type="InterPro" id="IPR010812">
    <property type="entry name" value="HrpJ-like"/>
</dbReference>
<dbReference type="NCBIfam" id="TIGR02511">
    <property type="entry name" value="type_III_tyeA"/>
    <property type="match status" value="1"/>
</dbReference>
<dbReference type="GO" id="GO:0019867">
    <property type="term" value="C:outer membrane"/>
    <property type="evidence" value="ECO:0007669"/>
    <property type="project" value="InterPro"/>
</dbReference>
<proteinExistence type="predicted"/>
<gene>
    <name evidence="2" type="ORF">FIV39_00190</name>
</gene>
<accession>A0A5C5PNZ3</accession>
<dbReference type="RefSeq" id="WP_090409685.1">
    <property type="nucleotide sequence ID" value="NZ_FNKM01000002.1"/>
</dbReference>
<reference evidence="2 3" key="1">
    <citation type="submission" date="2019-06" db="EMBL/GenBank/DDBJ databases">
        <title>Pseudomonas bimorpha sp. nov. isolated from bovine raw milk and skim milk concentrate.</title>
        <authorList>
            <person name="Hofmann K."/>
            <person name="Huptas C."/>
            <person name="Doll E."/>
            <person name="Scherer S."/>
            <person name="Wenning M."/>
        </authorList>
    </citation>
    <scope>NUCLEOTIDE SEQUENCE [LARGE SCALE GENOMIC DNA]</scope>
    <source>
        <strain evidence="2 3">DSM 17515</strain>
    </source>
</reference>
<organism evidence="2 3">
    <name type="scientific">Pseudomonas grimontii</name>
    <dbReference type="NCBI Taxonomy" id="129847"/>
    <lineage>
        <taxon>Bacteria</taxon>
        <taxon>Pseudomonadati</taxon>
        <taxon>Pseudomonadota</taxon>
        <taxon>Gammaproteobacteria</taxon>
        <taxon>Pseudomonadales</taxon>
        <taxon>Pseudomonadaceae</taxon>
        <taxon>Pseudomonas</taxon>
    </lineage>
</organism>
<dbReference type="GO" id="GO:0050709">
    <property type="term" value="P:negative regulation of protein secretion"/>
    <property type="evidence" value="ECO:0007669"/>
    <property type="project" value="InterPro"/>
</dbReference>
<dbReference type="InterPro" id="IPR013401">
    <property type="entry name" value="T3SS_LcrE"/>
</dbReference>
<evidence type="ECO:0000259" key="1">
    <source>
        <dbReference type="Pfam" id="PF07201"/>
    </source>
</evidence>
<dbReference type="Proteomes" id="UP000317267">
    <property type="component" value="Unassembled WGS sequence"/>
</dbReference>